<dbReference type="AlphaFoldDB" id="A0A3M7BG91"/>
<sequence length="120" mass="13230">MIGCGSDRERKNIFFTKNGFCIDHEVVLHIPKPAVRLAEALEDFQSDEQRSTLDTVSQICKCGLEAVLPLPQIVVCGSQSSGKSSVLEALTEVPCPWNGNLCTRFATYITVRRAQLTPYA</sequence>
<feature type="domain" description="Dynamin N-terminal" evidence="1">
    <location>
        <begin position="73"/>
        <end position="114"/>
    </location>
</feature>
<dbReference type="SUPFAM" id="SSF52540">
    <property type="entry name" value="P-loop containing nucleoside triphosphate hydrolases"/>
    <property type="match status" value="1"/>
</dbReference>
<dbReference type="InterPro" id="IPR027417">
    <property type="entry name" value="P-loop_NTPase"/>
</dbReference>
<dbReference type="EMBL" id="QWIN01001598">
    <property type="protein sequence ID" value="RMY38852.1"/>
    <property type="molecule type" value="Genomic_DNA"/>
</dbReference>
<dbReference type="OrthoDB" id="415706at2759"/>
<dbReference type="InterPro" id="IPR045063">
    <property type="entry name" value="Dynamin_N"/>
</dbReference>
<name>A0A3M7BG91_HORWE</name>
<reference evidence="2 3" key="1">
    <citation type="journal article" date="2018" name="BMC Genomics">
        <title>Genomic evidence for intraspecific hybridization in a clonal and extremely halotolerant yeast.</title>
        <authorList>
            <person name="Gostincar C."/>
            <person name="Stajich J.E."/>
            <person name="Zupancic J."/>
            <person name="Zalar P."/>
            <person name="Gunde-Cimerman N."/>
        </authorList>
    </citation>
    <scope>NUCLEOTIDE SEQUENCE [LARGE SCALE GENOMIC DNA]</scope>
    <source>
        <strain evidence="2 3">EXF-151</strain>
    </source>
</reference>
<proteinExistence type="predicted"/>
<gene>
    <name evidence="2" type="ORF">D0865_12986</name>
</gene>
<dbReference type="Proteomes" id="UP000270230">
    <property type="component" value="Unassembled WGS sequence"/>
</dbReference>
<evidence type="ECO:0000259" key="1">
    <source>
        <dbReference type="Pfam" id="PF00350"/>
    </source>
</evidence>
<organism evidence="2 3">
    <name type="scientific">Hortaea werneckii</name>
    <name type="common">Black yeast</name>
    <name type="synonym">Cladosporium werneckii</name>
    <dbReference type="NCBI Taxonomy" id="91943"/>
    <lineage>
        <taxon>Eukaryota</taxon>
        <taxon>Fungi</taxon>
        <taxon>Dikarya</taxon>
        <taxon>Ascomycota</taxon>
        <taxon>Pezizomycotina</taxon>
        <taxon>Dothideomycetes</taxon>
        <taxon>Dothideomycetidae</taxon>
        <taxon>Mycosphaerellales</taxon>
        <taxon>Teratosphaeriaceae</taxon>
        <taxon>Hortaea</taxon>
    </lineage>
</organism>
<comment type="caution">
    <text evidence="2">The sequence shown here is derived from an EMBL/GenBank/DDBJ whole genome shotgun (WGS) entry which is preliminary data.</text>
</comment>
<accession>A0A3M7BG91</accession>
<protein>
    <recommendedName>
        <fullName evidence="1">Dynamin N-terminal domain-containing protein</fullName>
    </recommendedName>
</protein>
<dbReference type="Gene3D" id="3.40.50.300">
    <property type="entry name" value="P-loop containing nucleotide triphosphate hydrolases"/>
    <property type="match status" value="1"/>
</dbReference>
<dbReference type="Pfam" id="PF00350">
    <property type="entry name" value="Dynamin_N"/>
    <property type="match status" value="1"/>
</dbReference>
<evidence type="ECO:0000313" key="3">
    <source>
        <dbReference type="Proteomes" id="UP000270230"/>
    </source>
</evidence>
<evidence type="ECO:0000313" key="2">
    <source>
        <dbReference type="EMBL" id="RMY38852.1"/>
    </source>
</evidence>